<proteinExistence type="predicted"/>
<keyword evidence="3" id="KW-1185">Reference proteome</keyword>
<feature type="domain" description="Pyridoxamine 5'-phosphate oxidase-like" evidence="1">
    <location>
        <begin position="6"/>
        <end position="107"/>
    </location>
</feature>
<dbReference type="SUPFAM" id="SSF50475">
    <property type="entry name" value="FMN-binding split barrel"/>
    <property type="match status" value="1"/>
</dbReference>
<accession>A0ABQ1E628</accession>
<comment type="caution">
    <text evidence="2">The sequence shown here is derived from an EMBL/GenBank/DDBJ whole genome shotgun (WGS) entry which is preliminary data.</text>
</comment>
<dbReference type="RefSeq" id="WP_206868202.1">
    <property type="nucleotide sequence ID" value="NZ_BMBA01000001.1"/>
</dbReference>
<reference evidence="2 3" key="1">
    <citation type="journal article" date="2021" name="Int. J. Syst. Evol. Microbiol.">
        <title>Clostridium zeae sp. nov., isolated from corn silage.</title>
        <authorList>
            <person name="Kobayashi H."/>
            <person name="Tanizawa Y."/>
            <person name="Yagura M."/>
            <person name="Sakamoto M."/>
            <person name="Ohkuma M."/>
            <person name="Tohno M."/>
        </authorList>
    </citation>
    <scope>NUCLEOTIDE SEQUENCE [LARGE SCALE GENOMIC DNA]</scope>
    <source>
        <strain evidence="2 3">CSC2</strain>
    </source>
</reference>
<evidence type="ECO:0000259" key="1">
    <source>
        <dbReference type="Pfam" id="PF22696"/>
    </source>
</evidence>
<dbReference type="EMBL" id="BMBA01000001">
    <property type="protein sequence ID" value="GFZ30212.1"/>
    <property type="molecule type" value="Genomic_DNA"/>
</dbReference>
<organism evidence="2 3">
    <name type="scientific">Clostridium zeae</name>
    <dbReference type="NCBI Taxonomy" id="2759022"/>
    <lineage>
        <taxon>Bacteria</taxon>
        <taxon>Bacillati</taxon>
        <taxon>Bacillota</taxon>
        <taxon>Clostridia</taxon>
        <taxon>Eubacteriales</taxon>
        <taxon>Clostridiaceae</taxon>
        <taxon>Clostridium</taxon>
    </lineage>
</organism>
<evidence type="ECO:0000313" key="2">
    <source>
        <dbReference type="EMBL" id="GFZ30212.1"/>
    </source>
</evidence>
<dbReference type="Gene3D" id="2.30.110.10">
    <property type="entry name" value="Electron Transport, Fmn-binding Protein, Chain A"/>
    <property type="match status" value="1"/>
</dbReference>
<evidence type="ECO:0000313" key="3">
    <source>
        <dbReference type="Proteomes" id="UP000663802"/>
    </source>
</evidence>
<dbReference type="InterPro" id="IPR055196">
    <property type="entry name" value="Putative_PNPOx_2"/>
</dbReference>
<gene>
    <name evidence="2" type="ORF">CSC2_07380</name>
</gene>
<dbReference type="Pfam" id="PF22696">
    <property type="entry name" value="Putative_PNPOx_2"/>
    <property type="match status" value="1"/>
</dbReference>
<dbReference type="InterPro" id="IPR012349">
    <property type="entry name" value="Split_barrel_FMN-bd"/>
</dbReference>
<sequence length="107" mass="11639">MAEGIDLALATSSDNTPNVRIMLFAYDPEKKVVYVPTYSQSPKVTEITNNNKVAFTTVPVGFDAVRVSNATIKKSDLSVNDVKDAFIKKSPGFQATVDNAGTMMDIY</sequence>
<protein>
    <recommendedName>
        <fullName evidence="1">Pyridoxamine 5'-phosphate oxidase-like domain-containing protein</fullName>
    </recommendedName>
</protein>
<name>A0ABQ1E628_9CLOT</name>
<dbReference type="Proteomes" id="UP000663802">
    <property type="component" value="Unassembled WGS sequence"/>
</dbReference>